<evidence type="ECO:0000259" key="1">
    <source>
        <dbReference type="Pfam" id="PF01206"/>
    </source>
</evidence>
<dbReference type="Gene3D" id="3.30.110.40">
    <property type="entry name" value="TusA-like domain"/>
    <property type="match status" value="1"/>
</dbReference>
<protein>
    <recommendedName>
        <fullName evidence="1">UPF0033 domain-containing protein</fullName>
    </recommendedName>
</protein>
<dbReference type="OrthoDB" id="6215889at2"/>
<reference evidence="2 3" key="1">
    <citation type="submission" date="2007-01" db="EMBL/GenBank/DDBJ databases">
        <title>Complete sequence of Psychromonas ingrahamii 37.</title>
        <authorList>
            <consortium name="US DOE Joint Genome Institute"/>
            <person name="Copeland A."/>
            <person name="Lucas S."/>
            <person name="Lapidus A."/>
            <person name="Barry K."/>
            <person name="Detter J.C."/>
            <person name="Glavina del Rio T."/>
            <person name="Hammon N."/>
            <person name="Israni S."/>
            <person name="Dalin E."/>
            <person name="Tice H."/>
            <person name="Pitluck S."/>
            <person name="Thompson L.S."/>
            <person name="Brettin T."/>
            <person name="Bruce D."/>
            <person name="Han C."/>
            <person name="Tapia R."/>
            <person name="Schmutz J."/>
            <person name="Larimer F."/>
            <person name="Land M."/>
            <person name="Hauser L."/>
            <person name="Kyrpides N."/>
            <person name="Ivanova N."/>
            <person name="Staley J."/>
            <person name="Richardson P."/>
        </authorList>
    </citation>
    <scope>NUCLEOTIDE SEQUENCE [LARGE SCALE GENOMIC DNA]</scope>
    <source>
        <strain evidence="2 3">37</strain>
    </source>
</reference>
<name>A1STF4_PSYIN</name>
<feature type="domain" description="UPF0033" evidence="1">
    <location>
        <begin position="3"/>
        <end position="75"/>
    </location>
</feature>
<dbReference type="STRING" id="357804.Ping_0927"/>
<sequence length="80" mass="9410">MEVLDLQKIRCPMSLVKLKRYLLFYDASSNKQQDSQLCLLFSNQQAMQDIILYLDKKRYDYSSIITDKQVAIVMRISANN</sequence>
<dbReference type="Pfam" id="PF01206">
    <property type="entry name" value="TusA"/>
    <property type="match status" value="1"/>
</dbReference>
<gene>
    <name evidence="2" type="ordered locus">Ping_0927</name>
</gene>
<dbReference type="KEGG" id="pin:Ping_0927"/>
<organism evidence="2 3">
    <name type="scientific">Psychromonas ingrahamii (strain DSM 17664 / CCUG 51855 / 37)</name>
    <dbReference type="NCBI Taxonomy" id="357804"/>
    <lineage>
        <taxon>Bacteria</taxon>
        <taxon>Pseudomonadati</taxon>
        <taxon>Pseudomonadota</taxon>
        <taxon>Gammaproteobacteria</taxon>
        <taxon>Alteromonadales</taxon>
        <taxon>Psychromonadaceae</taxon>
        <taxon>Psychromonas</taxon>
    </lineage>
</organism>
<dbReference type="eggNOG" id="ENOG5031M1V">
    <property type="taxonomic scope" value="Bacteria"/>
</dbReference>
<evidence type="ECO:0000313" key="2">
    <source>
        <dbReference type="EMBL" id="ABM02769.1"/>
    </source>
</evidence>
<dbReference type="Proteomes" id="UP000000639">
    <property type="component" value="Chromosome"/>
</dbReference>
<dbReference type="HOGENOM" id="CLU_2587170_0_0_6"/>
<evidence type="ECO:0000313" key="3">
    <source>
        <dbReference type="Proteomes" id="UP000000639"/>
    </source>
</evidence>
<dbReference type="SUPFAM" id="SSF64307">
    <property type="entry name" value="SirA-like"/>
    <property type="match status" value="1"/>
</dbReference>
<dbReference type="EMBL" id="CP000510">
    <property type="protein sequence ID" value="ABM02769.1"/>
    <property type="molecule type" value="Genomic_DNA"/>
</dbReference>
<dbReference type="InterPro" id="IPR036868">
    <property type="entry name" value="TusA-like_sf"/>
</dbReference>
<dbReference type="InterPro" id="IPR001455">
    <property type="entry name" value="TusA-like"/>
</dbReference>
<keyword evidence="3" id="KW-1185">Reference proteome</keyword>
<dbReference type="AlphaFoldDB" id="A1STF4"/>
<accession>A1STF4</accession>
<dbReference type="RefSeq" id="WP_011769332.1">
    <property type="nucleotide sequence ID" value="NC_008709.1"/>
</dbReference>
<proteinExistence type="predicted"/>